<dbReference type="AlphaFoldDB" id="A0A9P4ULY9"/>
<reference evidence="1" key="1">
    <citation type="journal article" date="2020" name="Stud. Mycol.">
        <title>101 Dothideomycetes genomes: a test case for predicting lifestyles and emergence of pathogens.</title>
        <authorList>
            <person name="Haridas S."/>
            <person name="Albert R."/>
            <person name="Binder M."/>
            <person name="Bloem J."/>
            <person name="Labutti K."/>
            <person name="Salamov A."/>
            <person name="Andreopoulos B."/>
            <person name="Baker S."/>
            <person name="Barry K."/>
            <person name="Bills G."/>
            <person name="Bluhm B."/>
            <person name="Cannon C."/>
            <person name="Castanera R."/>
            <person name="Culley D."/>
            <person name="Daum C."/>
            <person name="Ezra D."/>
            <person name="Gonzalez J."/>
            <person name="Henrissat B."/>
            <person name="Kuo A."/>
            <person name="Liang C."/>
            <person name="Lipzen A."/>
            <person name="Lutzoni F."/>
            <person name="Magnuson J."/>
            <person name="Mondo S."/>
            <person name="Nolan M."/>
            <person name="Ohm R."/>
            <person name="Pangilinan J."/>
            <person name="Park H.-J."/>
            <person name="Ramirez L."/>
            <person name="Alfaro M."/>
            <person name="Sun H."/>
            <person name="Tritt A."/>
            <person name="Yoshinaga Y."/>
            <person name="Zwiers L.-H."/>
            <person name="Turgeon B."/>
            <person name="Goodwin S."/>
            <person name="Spatafora J."/>
            <person name="Crous P."/>
            <person name="Grigoriev I."/>
        </authorList>
    </citation>
    <scope>NUCLEOTIDE SEQUENCE</scope>
    <source>
        <strain evidence="1">CBS 116435</strain>
    </source>
</reference>
<protein>
    <submittedName>
        <fullName evidence="1">Uncharacterized protein</fullName>
    </submittedName>
</protein>
<organism evidence="1 2">
    <name type="scientific">Polychaeton citri CBS 116435</name>
    <dbReference type="NCBI Taxonomy" id="1314669"/>
    <lineage>
        <taxon>Eukaryota</taxon>
        <taxon>Fungi</taxon>
        <taxon>Dikarya</taxon>
        <taxon>Ascomycota</taxon>
        <taxon>Pezizomycotina</taxon>
        <taxon>Dothideomycetes</taxon>
        <taxon>Dothideomycetidae</taxon>
        <taxon>Capnodiales</taxon>
        <taxon>Capnodiaceae</taxon>
        <taxon>Polychaeton</taxon>
    </lineage>
</organism>
<dbReference type="OrthoDB" id="5354164at2759"/>
<dbReference type="EMBL" id="MU003816">
    <property type="protein sequence ID" value="KAF2719024.1"/>
    <property type="molecule type" value="Genomic_DNA"/>
</dbReference>
<proteinExistence type="predicted"/>
<name>A0A9P4ULY9_9PEZI</name>
<sequence>MASIGKLSNSLIQASQETQVALASLNFDFSLIKYEAPAEYLALGQCLSRGRKEVAEDGRIHITARKLGALFESEIPEVPNLLEAYGRRVSEVASTPNANPQGSKAHGAFADHVGADGTTIWASATSGKGVVTMHLLACMLARIWKGSEAISIWSELVQHRKSLLEGKVSTSGSFHTSELAASRIEITRDQLADWDASARAWVASADKVKAVQQVQLRLIMENISLPVSRKTELYPAVIDAWSKAMVALDNLILGQPQRIHSGDVLLGISAWHLYPDMAVLQEQTHRVCQNDELIHPGGVITIGLENRPDQAGDGIYWSLPLAHLRYYGVPMQATRYSGLRESQVSFDQFRYVILGSILSTW</sequence>
<comment type="caution">
    <text evidence="1">The sequence shown here is derived from an EMBL/GenBank/DDBJ whole genome shotgun (WGS) entry which is preliminary data.</text>
</comment>
<gene>
    <name evidence="1" type="ORF">K431DRAFT_229354</name>
</gene>
<accession>A0A9P4ULY9</accession>
<feature type="non-terminal residue" evidence="1">
    <location>
        <position position="361"/>
    </location>
</feature>
<dbReference type="Proteomes" id="UP000799441">
    <property type="component" value="Unassembled WGS sequence"/>
</dbReference>
<evidence type="ECO:0000313" key="2">
    <source>
        <dbReference type="Proteomes" id="UP000799441"/>
    </source>
</evidence>
<evidence type="ECO:0000313" key="1">
    <source>
        <dbReference type="EMBL" id="KAF2719024.1"/>
    </source>
</evidence>
<keyword evidence="2" id="KW-1185">Reference proteome</keyword>